<dbReference type="Proteomes" id="UP000269721">
    <property type="component" value="Unassembled WGS sequence"/>
</dbReference>
<dbReference type="AlphaFoldDB" id="A0A4P9WJ64"/>
<keyword evidence="2" id="KW-1185">Reference proteome</keyword>
<organism evidence="1 2">
    <name type="scientific">Blyttiomyces helicus</name>
    <dbReference type="NCBI Taxonomy" id="388810"/>
    <lineage>
        <taxon>Eukaryota</taxon>
        <taxon>Fungi</taxon>
        <taxon>Fungi incertae sedis</taxon>
        <taxon>Chytridiomycota</taxon>
        <taxon>Chytridiomycota incertae sedis</taxon>
        <taxon>Chytridiomycetes</taxon>
        <taxon>Chytridiomycetes incertae sedis</taxon>
        <taxon>Blyttiomyces</taxon>
    </lineage>
</organism>
<accession>A0A4P9WJ64</accession>
<gene>
    <name evidence="1" type="ORF">BDK51DRAFT_43930</name>
</gene>
<protein>
    <submittedName>
        <fullName evidence="1">Uncharacterized protein</fullName>
    </submittedName>
</protein>
<evidence type="ECO:0000313" key="2">
    <source>
        <dbReference type="Proteomes" id="UP000269721"/>
    </source>
</evidence>
<dbReference type="EMBL" id="KZ995030">
    <property type="protein sequence ID" value="RKO91518.1"/>
    <property type="molecule type" value="Genomic_DNA"/>
</dbReference>
<proteinExistence type="predicted"/>
<reference evidence="2" key="1">
    <citation type="journal article" date="2018" name="Nat. Microbiol.">
        <title>Leveraging single-cell genomics to expand the fungal tree of life.</title>
        <authorList>
            <person name="Ahrendt S.R."/>
            <person name="Quandt C.A."/>
            <person name="Ciobanu D."/>
            <person name="Clum A."/>
            <person name="Salamov A."/>
            <person name="Andreopoulos B."/>
            <person name="Cheng J.F."/>
            <person name="Woyke T."/>
            <person name="Pelin A."/>
            <person name="Henrissat B."/>
            <person name="Reynolds N.K."/>
            <person name="Benny G.L."/>
            <person name="Smith M.E."/>
            <person name="James T.Y."/>
            <person name="Grigoriev I.V."/>
        </authorList>
    </citation>
    <scope>NUCLEOTIDE SEQUENCE [LARGE SCALE GENOMIC DNA]</scope>
</reference>
<name>A0A4P9WJ64_9FUNG</name>
<sequence>MGRRRHLIVKYASRSIHGCVHARGLLLSLPAFLEELSTGKQPFLPPTPDAAMKPEAREQYYDEMGKKLIDDYAEDPVKWLDAQSPGVSKQPWFPLLRCRRPYPHSIVKSPSTLPLSKSDLNDAHTVDIEHSLNSNAGTDACDDAIVADYGRVVCPKFMVVQNDEEAAQAAAGVRVVGRRGVRSKSGRVLREEGEEEISADVGRQGGGGVLGPLTHVLVPHSGSIISSSEDVAKEASHCGPDLPEERIIIIKLPVENLSSTDGVAALVRSDASFQVLMGVLIIHLTKPENKSLASYSAKSHPCPTLSPSSVWCTMPSTASSRHQCSFESIWCVWVLLVDDILRADKRLNEKVSKMDAHSNGRLFTSQNAERRCLELNKASSTVGSWLFGTPFHLSDSWKVNADDMSLFWSISNKRCSQAVFPTLGLGLGVGKDKRSSMLTVLPSVETQPFGLISGVNVVSEVPCAGVVEEFDSTKHIRLRQCFLNLAVPMILRIPTQTDKRYTLEAENGEEELEQKGLKAKQMGVRAMMVEHRFQVLNHVRSSLAARLRASPACLL</sequence>
<evidence type="ECO:0000313" key="1">
    <source>
        <dbReference type="EMBL" id="RKO91518.1"/>
    </source>
</evidence>